<dbReference type="Proteomes" id="UP001176941">
    <property type="component" value="Chromosome 7"/>
</dbReference>
<dbReference type="EMBL" id="OX459943">
    <property type="protein sequence ID" value="CAI9177728.1"/>
    <property type="molecule type" value="Genomic_DNA"/>
</dbReference>
<protein>
    <submittedName>
        <fullName evidence="2">Uncharacterized protein</fullName>
    </submittedName>
</protein>
<feature type="compositionally biased region" description="Low complexity" evidence="1">
    <location>
        <begin position="194"/>
        <end position="204"/>
    </location>
</feature>
<accession>A0ABN8ZUW2</accession>
<sequence length="204" mass="20065">MWGWTLASPKKPQGQILSAWPRTRAPGGRGSVAEPKGVPIPRLAAGEGSRTQDHGDLIPPSPSAPTTPGPSRHPSGNADRARETEPREPAGSTAAALTPLGARVRFSGVRTKASAPRGRSEQTKPALAAGPPRGRSEGAGGTDPGPGDQSLSPEGAGGSRGGSASDNEGGRARRSSGGSALYSPGRGGGGGGDSSDAAGLGQGS</sequence>
<keyword evidence="3" id="KW-1185">Reference proteome</keyword>
<feature type="compositionally biased region" description="Low complexity" evidence="1">
    <location>
        <begin position="175"/>
        <end position="184"/>
    </location>
</feature>
<name>A0ABN8ZUW2_RANTA</name>
<feature type="region of interest" description="Disordered" evidence="1">
    <location>
        <begin position="1"/>
        <end position="204"/>
    </location>
</feature>
<evidence type="ECO:0000313" key="3">
    <source>
        <dbReference type="Proteomes" id="UP001176941"/>
    </source>
</evidence>
<feature type="compositionally biased region" description="Basic and acidic residues" evidence="1">
    <location>
        <begin position="79"/>
        <end position="88"/>
    </location>
</feature>
<reference evidence="2" key="1">
    <citation type="submission" date="2023-04" db="EMBL/GenBank/DDBJ databases">
        <authorList>
            <consortium name="ELIXIR-Norway"/>
        </authorList>
    </citation>
    <scope>NUCLEOTIDE SEQUENCE [LARGE SCALE GENOMIC DNA]</scope>
</reference>
<feature type="compositionally biased region" description="Pro residues" evidence="1">
    <location>
        <begin position="59"/>
        <end position="68"/>
    </location>
</feature>
<evidence type="ECO:0000256" key="1">
    <source>
        <dbReference type="SAM" id="MobiDB-lite"/>
    </source>
</evidence>
<proteinExistence type="predicted"/>
<evidence type="ECO:0000313" key="2">
    <source>
        <dbReference type="EMBL" id="CAI9177728.1"/>
    </source>
</evidence>
<gene>
    <name evidence="2" type="ORF">MRATA1EN1_LOCUS26690</name>
</gene>
<organism evidence="2 3">
    <name type="scientific">Rangifer tarandus platyrhynchus</name>
    <name type="common">Svalbard reindeer</name>
    <dbReference type="NCBI Taxonomy" id="3082113"/>
    <lineage>
        <taxon>Eukaryota</taxon>
        <taxon>Metazoa</taxon>
        <taxon>Chordata</taxon>
        <taxon>Craniata</taxon>
        <taxon>Vertebrata</taxon>
        <taxon>Euteleostomi</taxon>
        <taxon>Mammalia</taxon>
        <taxon>Eutheria</taxon>
        <taxon>Laurasiatheria</taxon>
        <taxon>Artiodactyla</taxon>
        <taxon>Ruminantia</taxon>
        <taxon>Pecora</taxon>
        <taxon>Cervidae</taxon>
        <taxon>Odocoileinae</taxon>
        <taxon>Rangifer</taxon>
    </lineage>
</organism>